<feature type="transmembrane region" description="Helical" evidence="1">
    <location>
        <begin position="12"/>
        <end position="31"/>
    </location>
</feature>
<keyword evidence="1" id="KW-0472">Membrane</keyword>
<sequence>MGASETFEKVIMDWRTLAVIAVVTILWRTVVSLDKQITLWESVSSGVVLIILGWFIFSYLYLLSKRETSWLISNKMAQGIAVTVSALNVYVLVYYAMRWYRLMTETEIYVPRDYLMRDVRYAMLVLAYCGIIWATGHLRKMHDNYMLVTKDMPERRKAGASEVIFSILTDERSVIVILGAVFLWRAVISFDKQIVLWESMCSGMAIIMLGWILLGYISSLSVRTTRPTVAKIYQGFAFALLAVNMYALVYYGMRWYRLIFMPASEEALIPLDFVLRDIRYFVLVIFYCTSIVLSKYLERASEECEFLIKKGEKEYKE</sequence>
<feature type="transmembrane region" description="Helical" evidence="1">
    <location>
        <begin position="196"/>
        <end position="220"/>
    </location>
</feature>
<evidence type="ECO:0000313" key="2">
    <source>
        <dbReference type="EMBL" id="QNO53775.1"/>
    </source>
</evidence>
<feature type="transmembrane region" description="Helical" evidence="1">
    <location>
        <begin position="76"/>
        <end position="97"/>
    </location>
</feature>
<protein>
    <submittedName>
        <fullName evidence="2">Uncharacterized protein</fullName>
    </submittedName>
</protein>
<accession>A0A7G9Z0J1</accession>
<dbReference type="AlphaFoldDB" id="A0A7G9Z0J1"/>
<feature type="transmembrane region" description="Helical" evidence="1">
    <location>
        <begin position="43"/>
        <end position="64"/>
    </location>
</feature>
<proteinExistence type="predicted"/>
<evidence type="ECO:0000256" key="1">
    <source>
        <dbReference type="SAM" id="Phobius"/>
    </source>
</evidence>
<keyword evidence="1" id="KW-0812">Transmembrane</keyword>
<feature type="transmembrane region" description="Helical" evidence="1">
    <location>
        <begin position="232"/>
        <end position="253"/>
    </location>
</feature>
<dbReference type="EMBL" id="MT631550">
    <property type="protein sequence ID" value="QNO53775.1"/>
    <property type="molecule type" value="Genomic_DNA"/>
</dbReference>
<keyword evidence="1" id="KW-1133">Transmembrane helix</keyword>
<gene>
    <name evidence="2" type="ORF">JMICBFOL_00024</name>
</gene>
<name>A0A7G9Z0J1_9EURY</name>
<feature type="transmembrane region" description="Helical" evidence="1">
    <location>
        <begin position="119"/>
        <end position="138"/>
    </location>
</feature>
<reference evidence="2" key="1">
    <citation type="submission" date="2020-06" db="EMBL/GenBank/DDBJ databases">
        <title>Unique genomic features of the anaerobic methanotrophic archaea.</title>
        <authorList>
            <person name="Chadwick G.L."/>
            <person name="Skennerton C.T."/>
            <person name="Laso-Perez R."/>
            <person name="Leu A.O."/>
            <person name="Speth D.R."/>
            <person name="Yu H."/>
            <person name="Morgan-Lang C."/>
            <person name="Hatzenpichler R."/>
            <person name="Goudeau D."/>
            <person name="Malmstrom R."/>
            <person name="Brazelton W.J."/>
            <person name="Woyke T."/>
            <person name="Hallam S.J."/>
            <person name="Tyson G.W."/>
            <person name="Wegener G."/>
            <person name="Boetius A."/>
            <person name="Orphan V."/>
        </authorList>
    </citation>
    <scope>NUCLEOTIDE SEQUENCE</scope>
</reference>
<organism evidence="2">
    <name type="scientific">Candidatus Methanophagaceae archaeon ANME-1 ERB6</name>
    <dbReference type="NCBI Taxonomy" id="2759912"/>
    <lineage>
        <taxon>Archaea</taxon>
        <taxon>Methanobacteriati</taxon>
        <taxon>Methanobacteriota</taxon>
        <taxon>Stenosarchaea group</taxon>
        <taxon>Methanomicrobia</taxon>
        <taxon>Candidatus Methanophagales</taxon>
        <taxon>Candidatus Methanophagaceae</taxon>
    </lineage>
</organism>